<gene>
    <name evidence="2" type="ORF">MAIT1_01848</name>
</gene>
<feature type="domain" description="Glycosyltransferase 2-like" evidence="1">
    <location>
        <begin position="18"/>
        <end position="133"/>
    </location>
</feature>
<dbReference type="CDD" id="cd04186">
    <property type="entry name" value="GT_2_like_c"/>
    <property type="match status" value="1"/>
</dbReference>
<dbReference type="EMBL" id="LVJN01000020">
    <property type="protein sequence ID" value="OSM01809.1"/>
    <property type="molecule type" value="Genomic_DNA"/>
</dbReference>
<dbReference type="PANTHER" id="PTHR43179:SF7">
    <property type="entry name" value="RHAMNOSYLTRANSFERASE WBBL"/>
    <property type="match status" value="1"/>
</dbReference>
<keyword evidence="3" id="KW-1185">Reference proteome</keyword>
<comment type="caution">
    <text evidence="2">The sequence shown here is derived from an EMBL/GenBank/DDBJ whole genome shotgun (WGS) entry which is preliminary data.</text>
</comment>
<dbReference type="Proteomes" id="UP000194003">
    <property type="component" value="Unassembled WGS sequence"/>
</dbReference>
<name>A0A1Y2K1J6_9PROT</name>
<accession>A0A1Y2K1J6</accession>
<dbReference type="AlphaFoldDB" id="A0A1Y2K1J6"/>
<protein>
    <submittedName>
        <fullName evidence="2">Putative glycosyl transferase family protein</fullName>
    </submittedName>
</protein>
<evidence type="ECO:0000313" key="3">
    <source>
        <dbReference type="Proteomes" id="UP000194003"/>
    </source>
</evidence>
<keyword evidence="2" id="KW-0808">Transferase</keyword>
<dbReference type="InterPro" id="IPR001173">
    <property type="entry name" value="Glyco_trans_2-like"/>
</dbReference>
<dbReference type="Pfam" id="PF00535">
    <property type="entry name" value="Glycos_transf_2"/>
    <property type="match status" value="1"/>
</dbReference>
<reference evidence="2 3" key="1">
    <citation type="journal article" date="2016" name="BMC Genomics">
        <title>Combined genomic and structural analyses of a cultured magnetotactic bacterium reveals its niche adaptation to a dynamic environment.</title>
        <authorList>
            <person name="Araujo A.C."/>
            <person name="Morillo V."/>
            <person name="Cypriano J."/>
            <person name="Teixeira L.C."/>
            <person name="Leao P."/>
            <person name="Lyra S."/>
            <person name="Almeida L.G."/>
            <person name="Bazylinski D.A."/>
            <person name="Vasconcellos A.T."/>
            <person name="Abreu F."/>
            <person name="Lins U."/>
        </authorList>
    </citation>
    <scope>NUCLEOTIDE SEQUENCE [LARGE SCALE GENOMIC DNA]</scope>
    <source>
        <strain evidence="2 3">IT-1</strain>
    </source>
</reference>
<proteinExistence type="predicted"/>
<dbReference type="InterPro" id="IPR029044">
    <property type="entry name" value="Nucleotide-diphossugar_trans"/>
</dbReference>
<organism evidence="2 3">
    <name type="scientific">Magnetofaba australis IT-1</name>
    <dbReference type="NCBI Taxonomy" id="1434232"/>
    <lineage>
        <taxon>Bacteria</taxon>
        <taxon>Pseudomonadati</taxon>
        <taxon>Pseudomonadota</taxon>
        <taxon>Magnetococcia</taxon>
        <taxon>Magnetococcales</taxon>
        <taxon>Magnetococcaceae</taxon>
        <taxon>Magnetofaba</taxon>
    </lineage>
</organism>
<dbReference type="STRING" id="1434232.MAIT1_01848"/>
<dbReference type="Gene3D" id="3.90.550.10">
    <property type="entry name" value="Spore Coat Polysaccharide Biosynthesis Protein SpsA, Chain A"/>
    <property type="match status" value="1"/>
</dbReference>
<dbReference type="SUPFAM" id="SSF53448">
    <property type="entry name" value="Nucleotide-diphospho-sugar transferases"/>
    <property type="match status" value="1"/>
</dbReference>
<evidence type="ECO:0000259" key="1">
    <source>
        <dbReference type="Pfam" id="PF00535"/>
    </source>
</evidence>
<dbReference type="GO" id="GO:0016740">
    <property type="term" value="F:transferase activity"/>
    <property type="evidence" value="ECO:0007669"/>
    <property type="project" value="UniProtKB-KW"/>
</dbReference>
<dbReference type="PANTHER" id="PTHR43179">
    <property type="entry name" value="RHAMNOSYLTRANSFERASE WBBL"/>
    <property type="match status" value="1"/>
</dbReference>
<evidence type="ECO:0000313" key="2">
    <source>
        <dbReference type="EMBL" id="OSM01809.1"/>
    </source>
</evidence>
<sequence length="286" mass="32191">MFVTQKEPIQESHMALTSVLIPVFNNLAMLEQVVATLIQHADAPMEIILVDNASFEPGVDEAYARLAQQPQVSIIRNAENRGFGKANNQALAVARGDYIALINSDMFMTGPWMRAAQARFASNPNIGAVQLRIILPSTDQPMEQWQTQTCGARFLPDGMPVYLLPNLPMNDPRVLEAFPLQAFMGAGVILKREVINQVGFFDEEYDLVFFEDTDLSLRVSEAGHDIFYEPQAFVIHLHSASMPHLTQETYDRSRKNNQKLFVKKWPIHKIHGILVARGFPDPRSES</sequence>